<dbReference type="PROSITE" id="PS51658">
    <property type="entry name" value="BFN"/>
    <property type="match status" value="1"/>
</dbReference>
<dbReference type="GO" id="GO:0004518">
    <property type="term" value="F:nuclease activity"/>
    <property type="evidence" value="ECO:0007669"/>
    <property type="project" value="InterPro"/>
</dbReference>
<dbReference type="Proteomes" id="UP000198771">
    <property type="component" value="Unassembled WGS sequence"/>
</dbReference>
<dbReference type="InterPro" id="IPR003729">
    <property type="entry name" value="Bi_nuclease_dom"/>
</dbReference>
<dbReference type="SUPFAM" id="SSF103256">
    <property type="entry name" value="Hypothetical protein TM0160"/>
    <property type="match status" value="1"/>
</dbReference>
<dbReference type="AlphaFoldDB" id="A0A1G6DRC6"/>
<evidence type="ECO:0000313" key="3">
    <source>
        <dbReference type="Proteomes" id="UP000198771"/>
    </source>
</evidence>
<organism evidence="2 3">
    <name type="scientific">Desulfonatronum thiosulfatophilum</name>
    <dbReference type="NCBI Taxonomy" id="617002"/>
    <lineage>
        <taxon>Bacteria</taxon>
        <taxon>Pseudomonadati</taxon>
        <taxon>Thermodesulfobacteriota</taxon>
        <taxon>Desulfovibrionia</taxon>
        <taxon>Desulfovibrionales</taxon>
        <taxon>Desulfonatronaceae</taxon>
        <taxon>Desulfonatronum</taxon>
    </lineage>
</organism>
<dbReference type="EMBL" id="FMXO01000013">
    <property type="protein sequence ID" value="SDB47345.1"/>
    <property type="molecule type" value="Genomic_DNA"/>
</dbReference>
<accession>A0A1G6DRC6</accession>
<dbReference type="PANTHER" id="PTHR15160">
    <property type="entry name" value="VON HIPPEL-LINDAU PROTEIN"/>
    <property type="match status" value="1"/>
</dbReference>
<dbReference type="Gene3D" id="3.10.690.10">
    <property type="entry name" value="Bifunctional nuclease domain"/>
    <property type="match status" value="1"/>
</dbReference>
<evidence type="ECO:0000313" key="2">
    <source>
        <dbReference type="EMBL" id="SDB47345.1"/>
    </source>
</evidence>
<name>A0A1G6DRC6_9BACT</name>
<dbReference type="InterPro" id="IPR036104">
    <property type="entry name" value="BFN_sf"/>
</dbReference>
<dbReference type="STRING" id="617002.SAMN05660653_02314"/>
<sequence length="164" mass="18691">MIEMQIYGLALDEDSQVPVLILKDKAEKQVLPIWIGAMEAVAISMVLNDVRLPRPMTHDLLLQAIEALGGKIRFVDVVRLHENTYYSEIEVLQGDSLKRIDSRPSDAIALGLRAQVPIRVSEEVLAQIVEVRENQYQAVLKTEDAQQWNEILEKYSVDDTKYKM</sequence>
<dbReference type="PANTHER" id="PTHR15160:SF1">
    <property type="entry name" value="VON HIPPEL-LINDAU DISEASE TUMOR SUPPRESSOR"/>
    <property type="match status" value="1"/>
</dbReference>
<gene>
    <name evidence="2" type="ORF">SAMN05660653_02314</name>
</gene>
<keyword evidence="3" id="KW-1185">Reference proteome</keyword>
<reference evidence="2 3" key="1">
    <citation type="submission" date="2016-10" db="EMBL/GenBank/DDBJ databases">
        <authorList>
            <person name="de Groot N.N."/>
        </authorList>
    </citation>
    <scope>NUCLEOTIDE SEQUENCE [LARGE SCALE GENOMIC DNA]</scope>
    <source>
        <strain evidence="2 3">ASO4-2</strain>
    </source>
</reference>
<dbReference type="OrthoDB" id="9788698at2"/>
<feature type="domain" description="BFN" evidence="1">
    <location>
        <begin position="1"/>
        <end position="132"/>
    </location>
</feature>
<dbReference type="RefSeq" id="WP_092121734.1">
    <property type="nucleotide sequence ID" value="NZ_FMXO01000013.1"/>
</dbReference>
<proteinExistence type="predicted"/>
<evidence type="ECO:0000259" key="1">
    <source>
        <dbReference type="PROSITE" id="PS51658"/>
    </source>
</evidence>
<dbReference type="Pfam" id="PF02577">
    <property type="entry name" value="BFN_dom"/>
    <property type="match status" value="1"/>
</dbReference>
<protein>
    <recommendedName>
        <fullName evidence="1">BFN domain-containing protein</fullName>
    </recommendedName>
</protein>